<keyword evidence="8" id="KW-1185">Reference proteome</keyword>
<dbReference type="Pfam" id="PF03480">
    <property type="entry name" value="DctP"/>
    <property type="match status" value="1"/>
</dbReference>
<feature type="signal peptide" evidence="6">
    <location>
        <begin position="1"/>
        <end position="23"/>
    </location>
</feature>
<reference evidence="7 8" key="1">
    <citation type="submission" date="2017-11" db="EMBL/GenBank/DDBJ databases">
        <title>Genomic Encyclopedia of Archaeal and Bacterial Type Strains, Phase II (KMG-II): From Individual Species to Whole Genera.</title>
        <authorList>
            <person name="Goeker M."/>
        </authorList>
    </citation>
    <scope>NUCLEOTIDE SEQUENCE [LARGE SCALE GENOMIC DNA]</scope>
    <source>
        <strain evidence="7 8">DSM 29128</strain>
    </source>
</reference>
<accession>A0A2M8WKH9</accession>
<dbReference type="InterPro" id="IPR018389">
    <property type="entry name" value="DctP_fam"/>
</dbReference>
<dbReference type="RefSeq" id="WP_100366339.1">
    <property type="nucleotide sequence ID" value="NZ_PGTY01000001.1"/>
</dbReference>
<dbReference type="Gene3D" id="3.40.190.170">
    <property type="entry name" value="Bacterial extracellular solute-binding protein, family 7"/>
    <property type="match status" value="1"/>
</dbReference>
<dbReference type="PANTHER" id="PTHR33376">
    <property type="match status" value="1"/>
</dbReference>
<comment type="caution">
    <text evidence="7">The sequence shown here is derived from an EMBL/GenBank/DDBJ whole genome shotgun (WGS) entry which is preliminary data.</text>
</comment>
<proteinExistence type="inferred from homology"/>
<dbReference type="GO" id="GO:0042597">
    <property type="term" value="C:periplasmic space"/>
    <property type="evidence" value="ECO:0007669"/>
    <property type="project" value="UniProtKB-SubCell"/>
</dbReference>
<dbReference type="AlphaFoldDB" id="A0A2M8WKH9"/>
<organism evidence="7 8">
    <name type="scientific">Yoonia maricola</name>
    <dbReference type="NCBI Taxonomy" id="420999"/>
    <lineage>
        <taxon>Bacteria</taxon>
        <taxon>Pseudomonadati</taxon>
        <taxon>Pseudomonadota</taxon>
        <taxon>Alphaproteobacteria</taxon>
        <taxon>Rhodobacterales</taxon>
        <taxon>Paracoccaceae</taxon>
        <taxon>Yoonia</taxon>
    </lineage>
</organism>
<dbReference type="PANTHER" id="PTHR33376:SF7">
    <property type="entry name" value="C4-DICARBOXYLATE-BINDING PROTEIN DCTB"/>
    <property type="match status" value="1"/>
</dbReference>
<evidence type="ECO:0000256" key="5">
    <source>
        <dbReference type="ARBA" id="ARBA00022764"/>
    </source>
</evidence>
<evidence type="ECO:0000256" key="3">
    <source>
        <dbReference type="ARBA" id="ARBA00022448"/>
    </source>
</evidence>
<dbReference type="Proteomes" id="UP000228531">
    <property type="component" value="Unassembled WGS sequence"/>
</dbReference>
<evidence type="ECO:0000256" key="1">
    <source>
        <dbReference type="ARBA" id="ARBA00004418"/>
    </source>
</evidence>
<dbReference type="GO" id="GO:0055085">
    <property type="term" value="P:transmembrane transport"/>
    <property type="evidence" value="ECO:0007669"/>
    <property type="project" value="InterPro"/>
</dbReference>
<keyword evidence="3" id="KW-0813">Transport</keyword>
<gene>
    <name evidence="7" type="ORF">BC777_0242</name>
</gene>
<evidence type="ECO:0000256" key="4">
    <source>
        <dbReference type="ARBA" id="ARBA00022729"/>
    </source>
</evidence>
<comment type="subcellular location">
    <subcellularLocation>
        <location evidence="1">Periplasm</location>
    </subcellularLocation>
</comment>
<keyword evidence="4 6" id="KW-0732">Signal</keyword>
<dbReference type="NCBIfam" id="NF037995">
    <property type="entry name" value="TRAP_S1"/>
    <property type="match status" value="1"/>
</dbReference>
<feature type="chain" id="PRO_5014611459" evidence="6">
    <location>
        <begin position="24"/>
        <end position="351"/>
    </location>
</feature>
<evidence type="ECO:0000313" key="8">
    <source>
        <dbReference type="Proteomes" id="UP000228531"/>
    </source>
</evidence>
<keyword evidence="5" id="KW-0574">Periplasm</keyword>
<dbReference type="InterPro" id="IPR038404">
    <property type="entry name" value="TRAP_DctP_sf"/>
</dbReference>
<dbReference type="OrthoDB" id="8673861at2"/>
<dbReference type="EMBL" id="PGTY01000001">
    <property type="protein sequence ID" value="PJI91414.1"/>
    <property type="molecule type" value="Genomic_DNA"/>
</dbReference>
<evidence type="ECO:0000313" key="7">
    <source>
        <dbReference type="EMBL" id="PJI91414.1"/>
    </source>
</evidence>
<evidence type="ECO:0000256" key="2">
    <source>
        <dbReference type="ARBA" id="ARBA00009023"/>
    </source>
</evidence>
<evidence type="ECO:0000256" key="6">
    <source>
        <dbReference type="SAM" id="SignalP"/>
    </source>
</evidence>
<name>A0A2M8WKH9_9RHOB</name>
<sequence>MLKQFTKIAATAALLATPLAAWAQDFTIRATANSNENDEDYDGLVVFKNYVEAASNGRIAVELFIGTQLCATGAECLEGVSEGSIDVYISTSGGAAGIFPYVQVLDLPYLMSSDRVAEEVLSGDFVRTMRDKALEDSGNTIRLMTIGNTGGWRNFANTQRRVTGPDDMAGLKLRTVVADLPVQLVEAMGASATPIPWPELFTSLQTGVVEGTANGITDIMGMKFPDAGLQYLTLDGHSYMGAMWWMNNDNFLAMPEDLRRVVVDGFSALQQATFASPKRKSIEAYEAFVAGGGDIYVPSPEEKAAFAAAAAPVNDWFRENVDGGGDMLDALQAAVADVEAEMAEAYASDLN</sequence>
<protein>
    <submittedName>
        <fullName evidence="7">TRAP-type C4-dicarboxylate transport system substrate-binding protein</fullName>
    </submittedName>
</protein>
<comment type="similarity">
    <text evidence="2">Belongs to the bacterial solute-binding protein 7 family.</text>
</comment>
<dbReference type="CDD" id="cd13677">
    <property type="entry name" value="PBP2_TRAP_SBP_like_6"/>
    <property type="match status" value="1"/>
</dbReference>